<feature type="region of interest" description="Disordered" evidence="1">
    <location>
        <begin position="292"/>
        <end position="314"/>
    </location>
</feature>
<sequence>MLLRVRNERQTSPPSSPFSRKLLLPGRWRVVMVHPHAQSILASAAPGREATVALLCRPQRYLTSTLTTCGSQKNGGRGWEVREDLVRNHGAGVHYVVAQSKIIEAENKLSSFSVKPGRASPPQHAPLAKHQTHELGPKYTANTAIKTSTRSIYHGTARVTSQKYASDRRRTSFVSLMTIVTCQTSEGVAAYKGSSIGLIDGQVSDRIHTSIRLHPLPDAKLLNAGTRYHFEGIQGQHDVTDMMVGWPVPRAFLHPSRIIKVITLKSDIASTTKYQDDSLRPCPRCSCLEPQHHQPTTHYSPRPLPSNFGPPLLM</sequence>
<organism evidence="2 3">
    <name type="scientific">Portunus trituberculatus</name>
    <name type="common">Swimming crab</name>
    <name type="synonym">Neptunus trituberculatus</name>
    <dbReference type="NCBI Taxonomy" id="210409"/>
    <lineage>
        <taxon>Eukaryota</taxon>
        <taxon>Metazoa</taxon>
        <taxon>Ecdysozoa</taxon>
        <taxon>Arthropoda</taxon>
        <taxon>Crustacea</taxon>
        <taxon>Multicrustacea</taxon>
        <taxon>Malacostraca</taxon>
        <taxon>Eumalacostraca</taxon>
        <taxon>Eucarida</taxon>
        <taxon>Decapoda</taxon>
        <taxon>Pleocyemata</taxon>
        <taxon>Brachyura</taxon>
        <taxon>Eubrachyura</taxon>
        <taxon>Portunoidea</taxon>
        <taxon>Portunidae</taxon>
        <taxon>Portuninae</taxon>
        <taxon>Portunus</taxon>
    </lineage>
</organism>
<proteinExistence type="predicted"/>
<dbReference type="AlphaFoldDB" id="A0A5B7DMA0"/>
<gene>
    <name evidence="2" type="ORF">E2C01_015112</name>
</gene>
<comment type="caution">
    <text evidence="2">The sequence shown here is derived from an EMBL/GenBank/DDBJ whole genome shotgun (WGS) entry which is preliminary data.</text>
</comment>
<accession>A0A5B7DMA0</accession>
<keyword evidence="3" id="KW-1185">Reference proteome</keyword>
<protein>
    <submittedName>
        <fullName evidence="2">Uncharacterized protein</fullName>
    </submittedName>
</protein>
<evidence type="ECO:0000256" key="1">
    <source>
        <dbReference type="SAM" id="MobiDB-lite"/>
    </source>
</evidence>
<dbReference type="Proteomes" id="UP000324222">
    <property type="component" value="Unassembled WGS sequence"/>
</dbReference>
<reference evidence="2 3" key="1">
    <citation type="submission" date="2019-05" db="EMBL/GenBank/DDBJ databases">
        <title>Another draft genome of Portunus trituberculatus and its Hox gene families provides insights of decapod evolution.</title>
        <authorList>
            <person name="Jeong J.-H."/>
            <person name="Song I."/>
            <person name="Kim S."/>
            <person name="Choi T."/>
            <person name="Kim D."/>
            <person name="Ryu S."/>
            <person name="Kim W."/>
        </authorList>
    </citation>
    <scope>NUCLEOTIDE SEQUENCE [LARGE SCALE GENOMIC DNA]</scope>
    <source>
        <tissue evidence="2">Muscle</tissue>
    </source>
</reference>
<evidence type="ECO:0000313" key="2">
    <source>
        <dbReference type="EMBL" id="MPC22106.1"/>
    </source>
</evidence>
<evidence type="ECO:0000313" key="3">
    <source>
        <dbReference type="Proteomes" id="UP000324222"/>
    </source>
</evidence>
<name>A0A5B7DMA0_PORTR</name>
<dbReference type="EMBL" id="VSRR010001051">
    <property type="protein sequence ID" value="MPC22106.1"/>
    <property type="molecule type" value="Genomic_DNA"/>
</dbReference>